<proteinExistence type="predicted"/>
<accession>A0A9E6ZV21</accession>
<dbReference type="eggNOG" id="COG3330">
    <property type="taxonomic scope" value="Bacteria"/>
</dbReference>
<dbReference type="OrthoDB" id="9812700at2"/>
<evidence type="ECO:0000313" key="1">
    <source>
        <dbReference type="EMBL" id="UNO49714.1"/>
    </source>
</evidence>
<accession>T0CXV4</accession>
<keyword evidence="2" id="KW-1185">Reference proteome</keyword>
<gene>
    <name evidence="1" type="ORF">K1I37_04040</name>
</gene>
<dbReference type="RefSeq" id="WP_021297410.1">
    <property type="nucleotide sequence ID" value="NZ_AURB01000151.1"/>
</dbReference>
<dbReference type="KEGG" id="aaco:K1I37_04040"/>
<dbReference type="EMBL" id="CP080467">
    <property type="protein sequence ID" value="UNO49714.1"/>
    <property type="molecule type" value="Genomic_DNA"/>
</dbReference>
<dbReference type="InterPro" id="IPR032585">
    <property type="entry name" value="DUF4912"/>
</dbReference>
<dbReference type="Pfam" id="PF16258">
    <property type="entry name" value="DUF4912"/>
    <property type="match status" value="1"/>
</dbReference>
<sequence length="180" mass="20784">MGKDNLYDDTWTRKAGRSRMVAMVKDPFTAFVYWEVDEHYQWLFGAHFHCNWRSLPLFLCVYDVTDCWFDGYNAPLVSQHPVTHDDDNWYLHSLSPGRNYILHLSTTTLENRLFCILSSGVIHLPPAKAGDVLPSVQFSPVASNPSFHRDLRSPSPTEALYPYEATFDGYHVHVSEERSE</sequence>
<protein>
    <submittedName>
        <fullName evidence="1">DUF4912 domain-containing protein</fullName>
    </submittedName>
</protein>
<dbReference type="Proteomes" id="UP000829401">
    <property type="component" value="Chromosome"/>
</dbReference>
<name>T0CXV4_ALIAG</name>
<dbReference type="STRING" id="1356854.N007_11810"/>
<dbReference type="AlphaFoldDB" id="T0CXV4"/>
<organism evidence="1 2">
    <name type="scientific">Alicyclobacillus acidoterrestris (strain ATCC 49025 / DSM 3922 / CIP 106132 / NCIMB 13137 / GD3B)</name>
    <dbReference type="NCBI Taxonomy" id="1356854"/>
    <lineage>
        <taxon>Bacteria</taxon>
        <taxon>Bacillati</taxon>
        <taxon>Bacillota</taxon>
        <taxon>Bacilli</taxon>
        <taxon>Bacillales</taxon>
        <taxon>Alicyclobacillaceae</taxon>
        <taxon>Alicyclobacillus</taxon>
    </lineage>
</organism>
<evidence type="ECO:0000313" key="2">
    <source>
        <dbReference type="Proteomes" id="UP000829401"/>
    </source>
</evidence>
<reference evidence="2" key="1">
    <citation type="journal article" date="2022" name="G3 (Bethesda)">
        <title>Unveiling the complete genome sequence of Alicyclobacillus acidoterrestris DSM 3922T, a taint-producing strain.</title>
        <authorList>
            <person name="Leonardo I.C."/>
            <person name="Barreto Crespo M.T."/>
            <person name="Gaspar F.B."/>
        </authorList>
    </citation>
    <scope>NUCLEOTIDE SEQUENCE [LARGE SCALE GENOMIC DNA]</scope>
    <source>
        <strain evidence="2">DSM 3922</strain>
    </source>
</reference>